<dbReference type="Proteomes" id="UP000593573">
    <property type="component" value="Unassembled WGS sequence"/>
</dbReference>
<dbReference type="SUPFAM" id="SSF81383">
    <property type="entry name" value="F-box domain"/>
    <property type="match status" value="1"/>
</dbReference>
<organism evidence="2 3">
    <name type="scientific">Gossypium klotzschianum</name>
    <dbReference type="NCBI Taxonomy" id="34286"/>
    <lineage>
        <taxon>Eukaryota</taxon>
        <taxon>Viridiplantae</taxon>
        <taxon>Streptophyta</taxon>
        <taxon>Embryophyta</taxon>
        <taxon>Tracheophyta</taxon>
        <taxon>Spermatophyta</taxon>
        <taxon>Magnoliopsida</taxon>
        <taxon>eudicotyledons</taxon>
        <taxon>Gunneridae</taxon>
        <taxon>Pentapetalae</taxon>
        <taxon>rosids</taxon>
        <taxon>malvids</taxon>
        <taxon>Malvales</taxon>
        <taxon>Malvaceae</taxon>
        <taxon>Malvoideae</taxon>
        <taxon>Gossypium</taxon>
    </lineage>
</organism>
<dbReference type="InterPro" id="IPR050232">
    <property type="entry name" value="FBL13/AtMIF1-like"/>
</dbReference>
<protein>
    <recommendedName>
        <fullName evidence="1">F-box domain-containing protein</fullName>
    </recommendedName>
</protein>
<dbReference type="AlphaFoldDB" id="A0A7J8TTP3"/>
<dbReference type="InterPro" id="IPR032675">
    <property type="entry name" value="LRR_dom_sf"/>
</dbReference>
<dbReference type="SMART" id="SM00579">
    <property type="entry name" value="FBD"/>
    <property type="match status" value="1"/>
</dbReference>
<feature type="domain" description="F-box" evidence="1">
    <location>
        <begin position="10"/>
        <end position="64"/>
    </location>
</feature>
<sequence>MATQVKMENVDRISNLPDSILGYILSFLSTKEAVATSLLSSKWRYLFALVSNLDFELDESSQMLKISTIKSFMCFVDRVLFFHNTVNINAFRLRCGKRVDSDRVYGWISAAIWRGVKHLRLSISLNFTLPGVLFTCTTLITLKLETNLVLNVPKDVCLPNLKILHLKSIMFPNDDSVESLVSSCISLVELIICNCSTKKCNISHNSLKVLEIIRSVLYGSLVIDTPALAYFNYTYSVAREYSLKNLQSLIRADIAFLDIRFDSHQTKATAFFEGISNVNILVLSSPSLKEALTNLPERVPHCILYQLKVIEISGFMTNKDCIGKAKYFLENATVLMKLIIRTVPFLSEEQKSSIYQQLMASPSKSKQCCILVV</sequence>
<dbReference type="InterPro" id="IPR053781">
    <property type="entry name" value="F-box_AtFBL13-like"/>
</dbReference>
<proteinExistence type="predicted"/>
<dbReference type="Pfam" id="PF07723">
    <property type="entry name" value="LRR_2"/>
    <property type="match status" value="1"/>
</dbReference>
<evidence type="ECO:0000313" key="2">
    <source>
        <dbReference type="EMBL" id="MBA0641572.1"/>
    </source>
</evidence>
<dbReference type="InterPro" id="IPR013101">
    <property type="entry name" value="LRR_PRU1-like"/>
</dbReference>
<dbReference type="InterPro" id="IPR006566">
    <property type="entry name" value="FBD"/>
</dbReference>
<dbReference type="PANTHER" id="PTHR31900:SF27">
    <property type="entry name" value="FBD DOMAIN-CONTAINING PROTEIN"/>
    <property type="match status" value="1"/>
</dbReference>
<accession>A0A7J8TTP3</accession>
<dbReference type="PROSITE" id="PS50181">
    <property type="entry name" value="FBOX"/>
    <property type="match status" value="1"/>
</dbReference>
<dbReference type="EMBL" id="JABFAB010000002">
    <property type="protein sequence ID" value="MBA0641572.1"/>
    <property type="molecule type" value="Genomic_DNA"/>
</dbReference>
<dbReference type="InterPro" id="IPR001810">
    <property type="entry name" value="F-box_dom"/>
</dbReference>
<reference evidence="2 3" key="1">
    <citation type="journal article" date="2019" name="Genome Biol. Evol.">
        <title>Insights into the evolution of the New World diploid cottons (Gossypium, subgenus Houzingenia) based on genome sequencing.</title>
        <authorList>
            <person name="Grover C.E."/>
            <person name="Arick M.A. 2nd"/>
            <person name="Thrash A."/>
            <person name="Conover J.L."/>
            <person name="Sanders W.S."/>
            <person name="Peterson D.G."/>
            <person name="Frelichowski J.E."/>
            <person name="Scheffler J.A."/>
            <person name="Scheffler B.E."/>
            <person name="Wendel J.F."/>
        </authorList>
    </citation>
    <scope>NUCLEOTIDE SEQUENCE [LARGE SCALE GENOMIC DNA]</scope>
    <source>
        <strain evidence="2">57</strain>
        <tissue evidence="2">Leaf</tissue>
    </source>
</reference>
<dbReference type="InterPro" id="IPR036047">
    <property type="entry name" value="F-box-like_dom_sf"/>
</dbReference>
<dbReference type="CDD" id="cd22160">
    <property type="entry name" value="F-box_AtFBL13-like"/>
    <property type="match status" value="1"/>
</dbReference>
<dbReference type="Pfam" id="PF08387">
    <property type="entry name" value="FBD"/>
    <property type="match status" value="1"/>
</dbReference>
<dbReference type="Gene3D" id="1.20.1280.50">
    <property type="match status" value="1"/>
</dbReference>
<dbReference type="Pfam" id="PF00646">
    <property type="entry name" value="F-box"/>
    <property type="match status" value="1"/>
</dbReference>
<gene>
    <name evidence="2" type="ORF">Goklo_026110</name>
</gene>
<comment type="caution">
    <text evidence="2">The sequence shown here is derived from an EMBL/GenBank/DDBJ whole genome shotgun (WGS) entry which is preliminary data.</text>
</comment>
<dbReference type="PANTHER" id="PTHR31900">
    <property type="entry name" value="F-BOX/RNI SUPERFAMILY PROTEIN-RELATED"/>
    <property type="match status" value="1"/>
</dbReference>
<dbReference type="SUPFAM" id="SSF52058">
    <property type="entry name" value="L domain-like"/>
    <property type="match status" value="1"/>
</dbReference>
<evidence type="ECO:0000259" key="1">
    <source>
        <dbReference type="PROSITE" id="PS50181"/>
    </source>
</evidence>
<evidence type="ECO:0000313" key="3">
    <source>
        <dbReference type="Proteomes" id="UP000593573"/>
    </source>
</evidence>
<keyword evidence="3" id="KW-1185">Reference proteome</keyword>
<dbReference type="OrthoDB" id="650312at2759"/>
<dbReference type="Gene3D" id="3.80.10.10">
    <property type="entry name" value="Ribonuclease Inhibitor"/>
    <property type="match status" value="1"/>
</dbReference>
<name>A0A7J8TTP3_9ROSI</name>